<dbReference type="SUPFAM" id="SSF55781">
    <property type="entry name" value="GAF domain-like"/>
    <property type="match status" value="1"/>
</dbReference>
<name>A0A937F3X4_9BACT</name>
<accession>A0A937F3X4</accession>
<protein>
    <submittedName>
        <fullName evidence="5">PAS domain S-box protein</fullName>
    </submittedName>
</protein>
<dbReference type="Pfam" id="PF13426">
    <property type="entry name" value="PAS_9"/>
    <property type="match status" value="2"/>
</dbReference>
<evidence type="ECO:0000313" key="5">
    <source>
        <dbReference type="EMBL" id="MBL3655892.1"/>
    </source>
</evidence>
<feature type="domain" description="PAC" evidence="4">
    <location>
        <begin position="1026"/>
        <end position="1076"/>
    </location>
</feature>
<comment type="caution">
    <text evidence="5">The sequence shown here is derived from an EMBL/GenBank/DDBJ whole genome shotgun (WGS) entry which is preliminary data.</text>
</comment>
<feature type="coiled-coil region" evidence="1">
    <location>
        <begin position="899"/>
        <end position="954"/>
    </location>
</feature>
<reference evidence="5" key="1">
    <citation type="submission" date="2021-01" db="EMBL/GenBank/DDBJ databases">
        <title>Fulvivirga kasyanovii gen. nov., sp nov., a novel member of the phylum Bacteroidetes isolated from seawater in a mussel farm.</title>
        <authorList>
            <person name="Zhao L.-H."/>
            <person name="Wang Z.-J."/>
        </authorList>
    </citation>
    <scope>NUCLEOTIDE SEQUENCE</scope>
    <source>
        <strain evidence="5">2943</strain>
    </source>
</reference>
<dbReference type="PROSITE" id="PS50112">
    <property type="entry name" value="PAS"/>
    <property type="match status" value="1"/>
</dbReference>
<feature type="transmembrane region" description="Helical" evidence="2">
    <location>
        <begin position="157"/>
        <end position="183"/>
    </location>
</feature>
<dbReference type="InterPro" id="IPR013656">
    <property type="entry name" value="PAS_4"/>
</dbReference>
<dbReference type="InterPro" id="IPR035965">
    <property type="entry name" value="PAS-like_dom_sf"/>
</dbReference>
<feature type="coiled-coil region" evidence="1">
    <location>
        <begin position="739"/>
        <end position="787"/>
    </location>
</feature>
<gene>
    <name evidence="5" type="ORF">JL102_07105</name>
</gene>
<feature type="coiled-coil region" evidence="1">
    <location>
        <begin position="572"/>
        <end position="620"/>
    </location>
</feature>
<feature type="domain" description="PAS" evidence="3">
    <location>
        <begin position="954"/>
        <end position="1026"/>
    </location>
</feature>
<organism evidence="5 6">
    <name type="scientific">Fulvivirga sediminis</name>
    <dbReference type="NCBI Taxonomy" id="2803949"/>
    <lineage>
        <taxon>Bacteria</taxon>
        <taxon>Pseudomonadati</taxon>
        <taxon>Bacteroidota</taxon>
        <taxon>Cytophagia</taxon>
        <taxon>Cytophagales</taxon>
        <taxon>Fulvivirgaceae</taxon>
        <taxon>Fulvivirga</taxon>
    </lineage>
</organism>
<dbReference type="InterPro" id="IPR003018">
    <property type="entry name" value="GAF"/>
</dbReference>
<dbReference type="PANTHER" id="PTHR44757:SF2">
    <property type="entry name" value="BIOFILM ARCHITECTURE MAINTENANCE PROTEIN MBAA"/>
    <property type="match status" value="1"/>
</dbReference>
<sequence length="1076" mass="123468">MNMNNYFKGLGGILILGLIIGFLGFQYQLGNIRKQQSNLSLAEVVDVARTKTSKGRLGLEKLQDETQAFKQAELFAEAYEILNSAYEKKDDFYFKDNASSRLLKRAWIESKELNAQFSEEVAFNKTQIDDKAEKLTGTLNSLSASLTQTAEELESAIVTWTVILIVAELLLFIIMGVLVYIVYKENKKAASLSNKKLTSEENRIEKLTSYVEAISSGNFNHEIGLDIQEDKLAYTLSQMKDQILSNLEDNERRNWVNTGIAEFGEILRTDNNLNSLSERIVSKLVSYLNVNQGFLFVIEGTDGNQYLELKSAYAYERKKFMEKQISKGEGLVGQCWIEGNTIFMKEVPKSYVKITSGLGEAPPTCILIVPLKVQEDIYGVIELASFHTIKDYQIEFVEKLAESIASVISAAQINQTTKTLLEETQQQAEQLKSQEEEMRQNMEELQATQEEISRKSSEVESRMAAVDESGIASIEFDLDGIIRNANENFLKMMDYTMEEIEGKHHRIFVEREYGDSPEYLQFWKDLGKGKIHNGEYIRYDKNGNKVYIRGSYSVIKDNKGEPQSVLKLAINITDSKLANEELQQQAEEMKAQEEEMRQNMEELSATQEEIERILKEVQDNQQFMNDLINASADTIFTVDKQLNLLIYNSVFRNAWESQGIELKKGIPISQFFEEEEREKHMALIKKALEGVGTEIRSSKIIGDKTYYFHIIYNAIKNQEGEVVAAAVFAKDVTEEELANIKQNELLAETQEQAEQMRAQEEEMRQNMEELSATQEEVERILKEVEDNRQFIADVIDSTTDNVFTVDQNLKVVIFNKVFKNLWNDQGVHIEKGTPISDIFDEKEVEGHLSLMKKALSGEMMEVKVEKIIFNKTHYFNVIYSPIKNVDDEVIAAAIFAKDITETEEARIQQNELLAETQEQAEEMRAQEEELRQNMEELSATQEEMERIMAEVQKNEKYLKEVMNVIPDPLFTMDKEGKIVLFNEPFKEILAQNGNKVEAGKSFIDMQHTDDQKKDIRDIINKVFKGETLDFTIKYNTKQGEIHIYNFYCPIRDIKDNIVGVANYSRDITELVMAKKK</sequence>
<dbReference type="GO" id="GO:0006355">
    <property type="term" value="P:regulation of DNA-templated transcription"/>
    <property type="evidence" value="ECO:0007669"/>
    <property type="project" value="InterPro"/>
</dbReference>
<dbReference type="InterPro" id="IPR052155">
    <property type="entry name" value="Biofilm_reg_signaling"/>
</dbReference>
<dbReference type="InterPro" id="IPR000014">
    <property type="entry name" value="PAS"/>
</dbReference>
<evidence type="ECO:0000256" key="1">
    <source>
        <dbReference type="SAM" id="Coils"/>
    </source>
</evidence>
<feature type="coiled-coil region" evidence="1">
    <location>
        <begin position="414"/>
        <end position="462"/>
    </location>
</feature>
<dbReference type="InterPro" id="IPR000700">
    <property type="entry name" value="PAS-assoc_C"/>
</dbReference>
<dbReference type="PANTHER" id="PTHR44757">
    <property type="entry name" value="DIGUANYLATE CYCLASE DGCP"/>
    <property type="match status" value="1"/>
</dbReference>
<feature type="transmembrane region" description="Helical" evidence="2">
    <location>
        <begin position="6"/>
        <end position="25"/>
    </location>
</feature>
<dbReference type="InterPro" id="IPR013767">
    <property type="entry name" value="PAS_fold"/>
</dbReference>
<dbReference type="Pfam" id="PF00989">
    <property type="entry name" value="PAS"/>
    <property type="match status" value="1"/>
</dbReference>
<dbReference type="CDD" id="cd00130">
    <property type="entry name" value="PAS"/>
    <property type="match status" value="2"/>
</dbReference>
<dbReference type="RefSeq" id="WP_202243566.1">
    <property type="nucleotide sequence ID" value="NZ_JAESIY010000003.1"/>
</dbReference>
<dbReference type="NCBIfam" id="TIGR00229">
    <property type="entry name" value="sensory_box"/>
    <property type="match status" value="2"/>
</dbReference>
<dbReference type="AlphaFoldDB" id="A0A937F3X4"/>
<dbReference type="SUPFAM" id="SSF55785">
    <property type="entry name" value="PYP-like sensor domain (PAS domain)"/>
    <property type="match status" value="4"/>
</dbReference>
<keyword evidence="6" id="KW-1185">Reference proteome</keyword>
<evidence type="ECO:0000259" key="4">
    <source>
        <dbReference type="PROSITE" id="PS50113"/>
    </source>
</evidence>
<dbReference type="EMBL" id="JAESIY010000003">
    <property type="protein sequence ID" value="MBL3655892.1"/>
    <property type="molecule type" value="Genomic_DNA"/>
</dbReference>
<keyword evidence="1" id="KW-0175">Coiled coil</keyword>
<dbReference type="InterPro" id="IPR029016">
    <property type="entry name" value="GAF-like_dom_sf"/>
</dbReference>
<keyword evidence="2" id="KW-1133">Transmembrane helix</keyword>
<dbReference type="Pfam" id="PF08448">
    <property type="entry name" value="PAS_4"/>
    <property type="match status" value="1"/>
</dbReference>
<dbReference type="Gene3D" id="3.30.450.20">
    <property type="entry name" value="PAS domain"/>
    <property type="match status" value="4"/>
</dbReference>
<dbReference type="Gene3D" id="3.30.450.40">
    <property type="match status" value="1"/>
</dbReference>
<dbReference type="SMART" id="SM00086">
    <property type="entry name" value="PAC"/>
    <property type="match status" value="1"/>
</dbReference>
<dbReference type="Proteomes" id="UP000659388">
    <property type="component" value="Unassembled WGS sequence"/>
</dbReference>
<evidence type="ECO:0000256" key="2">
    <source>
        <dbReference type="SAM" id="Phobius"/>
    </source>
</evidence>
<evidence type="ECO:0000313" key="6">
    <source>
        <dbReference type="Proteomes" id="UP000659388"/>
    </source>
</evidence>
<dbReference type="SMART" id="SM00091">
    <property type="entry name" value="PAS"/>
    <property type="match status" value="4"/>
</dbReference>
<keyword evidence="2" id="KW-0812">Transmembrane</keyword>
<proteinExistence type="predicted"/>
<dbReference type="Pfam" id="PF13185">
    <property type="entry name" value="GAF_2"/>
    <property type="match status" value="1"/>
</dbReference>
<feature type="domain" description="PAC" evidence="4">
    <location>
        <begin position="532"/>
        <end position="584"/>
    </location>
</feature>
<keyword evidence="2" id="KW-0472">Membrane</keyword>
<dbReference type="PROSITE" id="PS50113">
    <property type="entry name" value="PAC"/>
    <property type="match status" value="2"/>
</dbReference>
<evidence type="ECO:0000259" key="3">
    <source>
        <dbReference type="PROSITE" id="PS50112"/>
    </source>
</evidence>
<dbReference type="SMART" id="SM00065">
    <property type="entry name" value="GAF"/>
    <property type="match status" value="1"/>
</dbReference>
<dbReference type="InterPro" id="IPR001610">
    <property type="entry name" value="PAC"/>
</dbReference>